<dbReference type="SMART" id="SM00249">
    <property type="entry name" value="PHD"/>
    <property type="match status" value="1"/>
</dbReference>
<feature type="compositionally biased region" description="Basic and acidic residues" evidence="4">
    <location>
        <begin position="922"/>
        <end position="943"/>
    </location>
</feature>
<evidence type="ECO:0000256" key="4">
    <source>
        <dbReference type="SAM" id="MobiDB-lite"/>
    </source>
</evidence>
<evidence type="ECO:0000256" key="3">
    <source>
        <dbReference type="ARBA" id="ARBA00022833"/>
    </source>
</evidence>
<keyword evidence="7" id="KW-1185">Reference proteome</keyword>
<protein>
    <recommendedName>
        <fullName evidence="5">Zinc finger PHD-type domain-containing protein</fullName>
    </recommendedName>
</protein>
<dbReference type="OrthoDB" id="7403924at2759"/>
<feature type="compositionally biased region" description="Low complexity" evidence="4">
    <location>
        <begin position="205"/>
        <end position="217"/>
    </location>
</feature>
<name>A0A8J2LB14_9HEXA</name>
<keyword evidence="3" id="KW-0862">Zinc</keyword>
<reference evidence="6" key="1">
    <citation type="submission" date="2021-06" db="EMBL/GenBank/DDBJ databases">
        <authorList>
            <person name="Hodson N. C."/>
            <person name="Mongue J. A."/>
            <person name="Jaron S. K."/>
        </authorList>
    </citation>
    <scope>NUCLEOTIDE SEQUENCE</scope>
</reference>
<proteinExistence type="predicted"/>
<feature type="compositionally biased region" description="Basic and acidic residues" evidence="4">
    <location>
        <begin position="250"/>
        <end position="285"/>
    </location>
</feature>
<evidence type="ECO:0000313" key="6">
    <source>
        <dbReference type="EMBL" id="CAG7832142.1"/>
    </source>
</evidence>
<feature type="compositionally biased region" description="Low complexity" evidence="4">
    <location>
        <begin position="237"/>
        <end position="247"/>
    </location>
</feature>
<gene>
    <name evidence="6" type="ORF">AFUS01_LOCUS41845</name>
</gene>
<dbReference type="InterPro" id="IPR001965">
    <property type="entry name" value="Znf_PHD"/>
</dbReference>
<evidence type="ECO:0000256" key="1">
    <source>
        <dbReference type="ARBA" id="ARBA00022723"/>
    </source>
</evidence>
<dbReference type="AlphaFoldDB" id="A0A8J2LB14"/>
<dbReference type="EMBL" id="CAJVCH010563723">
    <property type="protein sequence ID" value="CAG7832142.1"/>
    <property type="molecule type" value="Genomic_DNA"/>
</dbReference>
<feature type="non-terminal residue" evidence="6">
    <location>
        <position position="1"/>
    </location>
</feature>
<dbReference type="Proteomes" id="UP000708208">
    <property type="component" value="Unassembled WGS sequence"/>
</dbReference>
<evidence type="ECO:0000256" key="2">
    <source>
        <dbReference type="ARBA" id="ARBA00022771"/>
    </source>
</evidence>
<dbReference type="GO" id="GO:0008270">
    <property type="term" value="F:zinc ion binding"/>
    <property type="evidence" value="ECO:0007669"/>
    <property type="project" value="UniProtKB-KW"/>
</dbReference>
<feature type="compositionally biased region" description="Basic and acidic residues" evidence="4">
    <location>
        <begin position="958"/>
        <end position="975"/>
    </location>
</feature>
<dbReference type="PROSITE" id="PS01359">
    <property type="entry name" value="ZF_PHD_1"/>
    <property type="match status" value="1"/>
</dbReference>
<evidence type="ECO:0000259" key="5">
    <source>
        <dbReference type="SMART" id="SM00249"/>
    </source>
</evidence>
<feature type="region of interest" description="Disordered" evidence="4">
    <location>
        <begin position="205"/>
        <end position="285"/>
    </location>
</feature>
<keyword evidence="1" id="KW-0479">Metal-binding</keyword>
<sequence length="1188" mass="136185">VIRSSVQMESAKEKDLKRQLNKFESIDIVHVANIFHANNGADPRKLFHGYKEKDGVYGQAAQILFQENTVFLRMQLFTIWQANKKQIRETYLQLCGELEKSFDRKNVLKVQEVDTAYCWCGNRGFADKHFKPPPSVQCDYCDNWYHCICAGISLKAAKSLEKYKCLVCRNEMKLPALLDFTPVGKSKLGIATEMMVNVQRTLKYSSESTSSEGSGTSEHTDADDRGQSKSPSVKALSCGSSGSSTTSETVQKEPPIRQSKSVDEKKDVVEKETSNKNVDENPKTKDERKLMDYECSTPFTIKISAEDMKKVLRYDYLPNSKKRYEVMSKTYGNVLQRCFSEQNKLCTLGMGKTVILHPEDHLMGTFLKCYTYCNAKHCTAKYGFYMDNPPKPDASSHTFLVKQTSGQVKHFKGETNMRQLRGPQRQEIQKELEMQNPSKVHRKLYETADPEMLKLGNRDTVKNLRVLQQAKYEKRKEDDYADDVVTDVLLTYFVQQREEKGKTLDGYIQYVSDIPFFVVMYTEKQLKYLHSVSKKNDVVLFFDGTSLLAQKLPHPYEDKEIFYYALVLKPEKGVPEMPIMEFYTSRQDVPTLENILRWFLNDYKKVCNIKGRNYKIARIEVDFSKAILAAVINVFHSIDTETYLNQMWNACVMDKFLQRPFVLIHVCRIHVLRFWRRRLIKVFSGAQRSAHVRSFWTTWIYGFINSKNSRSMCRRIADILIITGNTYWTPEVQERVQSIGVPSLNFKDPLDAISVNLDEIDVNGSFSRKSPFGFYSYLVAESVKRKENSVRVKIQNGESNYENNDYASSVLFDYVLRTLLPYTPFINQTGFEILDLPVIDDNTNTVEYFIKILKKDHFAGATHQKVSRLVRSQLHLVKGQLNRVYEATGSFPHADSDKPQPPYGDCPNESADDSDIGISLSDIERDEGKESEGGRTKFDDGVKSVKTHTKRASQATSQRKDRSPETKKDNCQTRNGEENRAQLLWVLRVLRLPVQECLDMLETERDNGTKPLKPLFRVIEQHSRCQNLDCPDSAQTKLKLISLAEIIARDPGDLRQQLQNGSVKPSACKICQRGCAITYRLANANAPPPILVYTCNSLHQSFDAGNATWSNYSQESLLALDQTIMGNAYKVASYTVHTGNHYFAVLIFNGKKYVYDGMRKKLENRENYNCPGERAISSVWLALDELRV</sequence>
<comment type="caution">
    <text evidence="6">The sequence shown here is derived from an EMBL/GenBank/DDBJ whole genome shotgun (WGS) entry which is preliminary data.</text>
</comment>
<feature type="domain" description="Zinc finger PHD-type" evidence="5">
    <location>
        <begin position="117"/>
        <end position="169"/>
    </location>
</feature>
<accession>A0A8J2LB14</accession>
<evidence type="ECO:0000313" key="7">
    <source>
        <dbReference type="Proteomes" id="UP000708208"/>
    </source>
</evidence>
<organism evidence="6 7">
    <name type="scientific">Allacma fusca</name>
    <dbReference type="NCBI Taxonomy" id="39272"/>
    <lineage>
        <taxon>Eukaryota</taxon>
        <taxon>Metazoa</taxon>
        <taxon>Ecdysozoa</taxon>
        <taxon>Arthropoda</taxon>
        <taxon>Hexapoda</taxon>
        <taxon>Collembola</taxon>
        <taxon>Symphypleona</taxon>
        <taxon>Sminthuridae</taxon>
        <taxon>Allacma</taxon>
    </lineage>
</organism>
<feature type="compositionally biased region" description="Basic and acidic residues" evidence="4">
    <location>
        <begin position="218"/>
        <end position="227"/>
    </location>
</feature>
<dbReference type="InterPro" id="IPR019786">
    <property type="entry name" value="Zinc_finger_PHD-type_CS"/>
</dbReference>
<keyword evidence="2" id="KW-0863">Zinc-finger</keyword>
<feature type="region of interest" description="Disordered" evidence="4">
    <location>
        <begin position="889"/>
        <end position="975"/>
    </location>
</feature>